<proteinExistence type="predicted"/>
<organism evidence="2 3">
    <name type="scientific">Lysobacter dokdonensis DS-58</name>
    <dbReference type="NCBI Taxonomy" id="1300345"/>
    <lineage>
        <taxon>Bacteria</taxon>
        <taxon>Pseudomonadati</taxon>
        <taxon>Pseudomonadota</taxon>
        <taxon>Gammaproteobacteria</taxon>
        <taxon>Lysobacterales</taxon>
        <taxon>Lysobacteraceae</taxon>
        <taxon>Noviluteimonas</taxon>
    </lineage>
</organism>
<keyword evidence="3" id="KW-1185">Reference proteome</keyword>
<gene>
    <name evidence="2" type="ORF">LF41_312</name>
</gene>
<keyword evidence="1" id="KW-0812">Transmembrane</keyword>
<sequence>MTGTALTLVLAAALLPYVALALYDGWLHEKARRVPRVEQALHALLFVTGVAFVSGVFTGRSWLAVPALGVFAFAAIWDEWGFHGPLDVRERRLHYVAYACFAAFVAVACGTGALRWP</sequence>
<feature type="transmembrane region" description="Helical" evidence="1">
    <location>
        <begin position="95"/>
        <end position="114"/>
    </location>
</feature>
<reference evidence="2 3" key="1">
    <citation type="submission" date="2014-09" db="EMBL/GenBank/DDBJ databases">
        <title>Genome sequences of Lysobacter dokdonensis DS-58.</title>
        <authorList>
            <person name="Kim J.F."/>
            <person name="Kwak M.-J."/>
        </authorList>
    </citation>
    <scope>NUCLEOTIDE SEQUENCE [LARGE SCALE GENOMIC DNA]</scope>
    <source>
        <strain evidence="2 3">DS-58</strain>
    </source>
</reference>
<dbReference type="RefSeq" id="WP_036169273.1">
    <property type="nucleotide sequence ID" value="NZ_JRKJ01000016.1"/>
</dbReference>
<dbReference type="PATRIC" id="fig|1300345.3.peg.1988"/>
<feature type="transmembrane region" description="Helical" evidence="1">
    <location>
        <begin position="64"/>
        <end position="83"/>
    </location>
</feature>
<dbReference type="STRING" id="1300345.LF41_312"/>
<feature type="transmembrane region" description="Helical" evidence="1">
    <location>
        <begin position="40"/>
        <end position="57"/>
    </location>
</feature>
<evidence type="ECO:0000313" key="2">
    <source>
        <dbReference type="EMBL" id="KGQ18779.1"/>
    </source>
</evidence>
<protein>
    <recommendedName>
        <fullName evidence="4">Transmembrane protein</fullName>
    </recommendedName>
</protein>
<comment type="caution">
    <text evidence="2">The sequence shown here is derived from an EMBL/GenBank/DDBJ whole genome shotgun (WGS) entry which is preliminary data.</text>
</comment>
<accession>A0A0A2X0N2</accession>
<dbReference type="Proteomes" id="UP000030518">
    <property type="component" value="Unassembled WGS sequence"/>
</dbReference>
<dbReference type="AlphaFoldDB" id="A0A0A2X0N2"/>
<evidence type="ECO:0000313" key="3">
    <source>
        <dbReference type="Proteomes" id="UP000030518"/>
    </source>
</evidence>
<keyword evidence="1" id="KW-1133">Transmembrane helix</keyword>
<name>A0A0A2X0N2_9GAMM</name>
<dbReference type="EMBL" id="JRKJ01000016">
    <property type="protein sequence ID" value="KGQ18779.1"/>
    <property type="molecule type" value="Genomic_DNA"/>
</dbReference>
<evidence type="ECO:0000256" key="1">
    <source>
        <dbReference type="SAM" id="Phobius"/>
    </source>
</evidence>
<evidence type="ECO:0008006" key="4">
    <source>
        <dbReference type="Google" id="ProtNLM"/>
    </source>
</evidence>
<keyword evidence="1" id="KW-0472">Membrane</keyword>